<feature type="non-terminal residue" evidence="4">
    <location>
        <position position="224"/>
    </location>
</feature>
<dbReference type="PROSITE" id="PS51269">
    <property type="entry name" value="COMM"/>
    <property type="match status" value="1"/>
</dbReference>
<dbReference type="Proteomes" id="UP001497623">
    <property type="component" value="Unassembled WGS sequence"/>
</dbReference>
<dbReference type="EMBL" id="CAXKWB010011200">
    <property type="protein sequence ID" value="CAL4100385.1"/>
    <property type="molecule type" value="Genomic_DNA"/>
</dbReference>
<sequence length="224" mass="24814">MLNSGPTNIGPPRDRVLFPSSIPQEVRILVKAAPTMEKSLFRKLIKLSLGYLQQTLDVEECEAALKNICETLKCTSQEDVLKVSFQHAGVVILLKSALRINTSTVRQEALLADLQDIGLSKEFSTDVCAVVYGGARPDIDTQLMASTPHLPTLAATDWRVEVTISTSWLSRVLEPVVVLKLSNSEGDTHMFEVPQAKFHQLRYTVADLLSQMDGLESLSIFKKF</sequence>
<dbReference type="PANTHER" id="PTHR15666:SF1">
    <property type="entry name" value="COMM DOMAIN-CONTAINING PROTEIN 5"/>
    <property type="match status" value="1"/>
</dbReference>
<proteinExistence type="inferred from homology"/>
<dbReference type="InterPro" id="IPR037357">
    <property type="entry name" value="COMMD5"/>
</dbReference>
<accession>A0AAV2QWF0</accession>
<dbReference type="Pfam" id="PF07258">
    <property type="entry name" value="COMM_domain"/>
    <property type="match status" value="1"/>
</dbReference>
<name>A0AAV2QWF0_MEGNR</name>
<feature type="domain" description="COMM" evidence="3">
    <location>
        <begin position="152"/>
        <end position="216"/>
    </location>
</feature>
<evidence type="ECO:0000256" key="1">
    <source>
        <dbReference type="ARBA" id="ARBA00016556"/>
    </source>
</evidence>
<organism evidence="4 5">
    <name type="scientific">Meganyctiphanes norvegica</name>
    <name type="common">Northern krill</name>
    <name type="synonym">Thysanopoda norvegica</name>
    <dbReference type="NCBI Taxonomy" id="48144"/>
    <lineage>
        <taxon>Eukaryota</taxon>
        <taxon>Metazoa</taxon>
        <taxon>Ecdysozoa</taxon>
        <taxon>Arthropoda</taxon>
        <taxon>Crustacea</taxon>
        <taxon>Multicrustacea</taxon>
        <taxon>Malacostraca</taxon>
        <taxon>Eumalacostraca</taxon>
        <taxon>Eucarida</taxon>
        <taxon>Euphausiacea</taxon>
        <taxon>Euphausiidae</taxon>
        <taxon>Meganyctiphanes</taxon>
    </lineage>
</organism>
<evidence type="ECO:0000256" key="2">
    <source>
        <dbReference type="ARBA" id="ARBA00093452"/>
    </source>
</evidence>
<comment type="similarity">
    <text evidence="2">Belongs to the COMM domain-containing protein 5 family.</text>
</comment>
<evidence type="ECO:0000313" key="5">
    <source>
        <dbReference type="Proteomes" id="UP001497623"/>
    </source>
</evidence>
<comment type="caution">
    <text evidence="4">The sequence shown here is derived from an EMBL/GenBank/DDBJ whole genome shotgun (WGS) entry which is preliminary data.</text>
</comment>
<dbReference type="GO" id="GO:0005634">
    <property type="term" value="C:nucleus"/>
    <property type="evidence" value="ECO:0007669"/>
    <property type="project" value="TreeGrafter"/>
</dbReference>
<evidence type="ECO:0000259" key="3">
    <source>
        <dbReference type="PROSITE" id="PS51269"/>
    </source>
</evidence>
<dbReference type="InterPro" id="IPR017920">
    <property type="entry name" value="COMM"/>
</dbReference>
<protein>
    <recommendedName>
        <fullName evidence="1">COMM domain-containing protein 5</fullName>
    </recommendedName>
</protein>
<dbReference type="PANTHER" id="PTHR15666">
    <property type="entry name" value="COMM DOMAIN CONTAINING PROTEIN 5"/>
    <property type="match status" value="1"/>
</dbReference>
<dbReference type="AlphaFoldDB" id="A0AAV2QWF0"/>
<reference evidence="4 5" key="1">
    <citation type="submission" date="2024-05" db="EMBL/GenBank/DDBJ databases">
        <authorList>
            <person name="Wallberg A."/>
        </authorList>
    </citation>
    <scope>NUCLEOTIDE SEQUENCE [LARGE SCALE GENOMIC DNA]</scope>
</reference>
<gene>
    <name evidence="4" type="ORF">MNOR_LOCUS16781</name>
</gene>
<evidence type="ECO:0000313" key="4">
    <source>
        <dbReference type="EMBL" id="CAL4100385.1"/>
    </source>
</evidence>
<keyword evidence="5" id="KW-1185">Reference proteome</keyword>